<reference evidence="1" key="1">
    <citation type="journal article" date="2021" name="Proc. Natl. Acad. Sci. U.S.A.">
        <title>A Catalog of Tens of Thousands of Viruses from Human Metagenomes Reveals Hidden Associations with Chronic Diseases.</title>
        <authorList>
            <person name="Tisza M.J."/>
            <person name="Buck C.B."/>
        </authorList>
    </citation>
    <scope>NUCLEOTIDE SEQUENCE</scope>
    <source>
        <strain evidence="1">CtPat53</strain>
    </source>
</reference>
<name>A0A8S5PA42_9CAUD</name>
<evidence type="ECO:0000313" key="1">
    <source>
        <dbReference type="EMBL" id="DAE03477.1"/>
    </source>
</evidence>
<dbReference type="NCBIfam" id="TIGR02215">
    <property type="entry name" value="phage_chp_gp8"/>
    <property type="match status" value="1"/>
</dbReference>
<proteinExistence type="predicted"/>
<dbReference type="EMBL" id="BK015367">
    <property type="protein sequence ID" value="DAE03477.1"/>
    <property type="molecule type" value="Genomic_DNA"/>
</dbReference>
<dbReference type="InterPro" id="IPR006450">
    <property type="entry name" value="Phage_HK97_gp6-like"/>
</dbReference>
<sequence>MMRFRVTAPPMDEPIDLKMVRDTHLRGIPDDSSENDYLRQLIRAAREYCENYTGLSLGTQTLEALPDRLEKTMTLPRPPIRRIVSVTVTRKDESVETVPASAYRLDAGRSLLCFSDLPENVETPIITYEAGTLELPATVQQAILLLVGHWYDNREAVVVGSVTSVEVGMAVKNLLNQNKDWWF</sequence>
<dbReference type="CDD" id="cd08054">
    <property type="entry name" value="gp6"/>
    <property type="match status" value="1"/>
</dbReference>
<dbReference type="NCBIfam" id="TIGR01560">
    <property type="entry name" value="put_DNA_pack"/>
    <property type="match status" value="1"/>
</dbReference>
<dbReference type="InterPro" id="IPR011738">
    <property type="entry name" value="Phage_CHP"/>
</dbReference>
<protein>
    <submittedName>
        <fullName evidence="1">Head Tail Connector Protein</fullName>
    </submittedName>
</protein>
<organism evidence="1">
    <name type="scientific">Siphoviridae sp. ctPat53</name>
    <dbReference type="NCBI Taxonomy" id="2825486"/>
    <lineage>
        <taxon>Viruses</taxon>
        <taxon>Duplodnaviria</taxon>
        <taxon>Heunggongvirae</taxon>
        <taxon>Uroviricota</taxon>
        <taxon>Caudoviricetes</taxon>
    </lineage>
</organism>
<accession>A0A8S5PA42</accession>
<dbReference type="Pfam" id="PF05135">
    <property type="entry name" value="Phage_connect_1"/>
    <property type="match status" value="1"/>
</dbReference>
<dbReference type="Gene3D" id="1.10.3230.30">
    <property type="entry name" value="Phage gp6-like head-tail connector protein"/>
    <property type="match status" value="1"/>
</dbReference>
<dbReference type="InterPro" id="IPR021146">
    <property type="entry name" value="Phage_gp6-like_head-tail"/>
</dbReference>